<evidence type="ECO:0000256" key="1">
    <source>
        <dbReference type="ARBA" id="ARBA00004236"/>
    </source>
</evidence>
<dbReference type="InterPro" id="IPR002126">
    <property type="entry name" value="Cadherin-like_dom"/>
</dbReference>
<dbReference type="GO" id="GO:0007156">
    <property type="term" value="P:homophilic cell adhesion via plasma membrane adhesion molecules"/>
    <property type="evidence" value="ECO:0007669"/>
    <property type="project" value="InterPro"/>
</dbReference>
<dbReference type="GO" id="GO:0044331">
    <property type="term" value="P:cell-cell adhesion mediated by cadherin"/>
    <property type="evidence" value="ECO:0007669"/>
    <property type="project" value="TreeGrafter"/>
</dbReference>
<dbReference type="GO" id="GO:0016342">
    <property type="term" value="C:catenin complex"/>
    <property type="evidence" value="ECO:0007669"/>
    <property type="project" value="TreeGrafter"/>
</dbReference>
<sequence>AQEWPRVVQGLVSSFGCCEEDPKCQLGFSLEIYIFKVDRTHLHRGRRLGRVIFDGCSGRQKVLFNSEDSRFKMDTDGTVSLKRPVNLYDGHKSFSVHAWDSKSRKITTTVWVQYEPWTNQQEHEVDMLDFPQSSSGLKRRKRDWIIPPINIPENDKGPFPKLGVKLLAHASASGGTLVEAPMEIKNNVIDMNDNKPVFTEDTYEGSVPELLPPLCFIGYDILIVTATDADDPNTGNGEIAYSILNQDPKEPNGNMFAINPNSGQIRLNSPGLDKEQYPQYTLTVQAADQAGKGFASTCRVIIKVTDSNDNAPQFVEPKYTASVPENEVDAEVVRMQVTDEDEPHTPAWHANFRIREGDPGGFFNVTTGPSGQEGIITTAKVEYPELAVNLKFCFIPYWVMLLTILLKSNIC</sequence>
<dbReference type="InterPro" id="IPR014868">
    <property type="entry name" value="Cadherin_pro_dom"/>
</dbReference>
<keyword evidence="3" id="KW-0479">Metal-binding</keyword>
<evidence type="ECO:0000256" key="7">
    <source>
        <dbReference type="ARBA" id="ARBA00022889"/>
    </source>
</evidence>
<reference evidence="12" key="2">
    <citation type="submission" date="2025-08" db="UniProtKB">
        <authorList>
            <consortium name="Ensembl"/>
        </authorList>
    </citation>
    <scope>IDENTIFICATION</scope>
</reference>
<keyword evidence="4" id="KW-0732">Signal</keyword>
<dbReference type="FunFam" id="2.60.40.60:FF:000019">
    <property type="entry name" value="Cadherin 2"/>
    <property type="match status" value="1"/>
</dbReference>
<dbReference type="GeneTree" id="ENSGT00940000154848"/>
<evidence type="ECO:0000259" key="11">
    <source>
        <dbReference type="PROSITE" id="PS50268"/>
    </source>
</evidence>
<evidence type="ECO:0000313" key="12">
    <source>
        <dbReference type="Ensembl" id="ENSSFOP00015025569.2"/>
    </source>
</evidence>
<dbReference type="SMART" id="SM00112">
    <property type="entry name" value="CA"/>
    <property type="match status" value="1"/>
</dbReference>
<dbReference type="GO" id="GO:0007043">
    <property type="term" value="P:cell-cell junction assembly"/>
    <property type="evidence" value="ECO:0007669"/>
    <property type="project" value="TreeGrafter"/>
</dbReference>
<dbReference type="GO" id="GO:0016339">
    <property type="term" value="P:calcium-dependent cell-cell adhesion via plasma membrane cell adhesion molecules"/>
    <property type="evidence" value="ECO:0007669"/>
    <property type="project" value="TreeGrafter"/>
</dbReference>
<dbReference type="GO" id="GO:0005509">
    <property type="term" value="F:calcium ion binding"/>
    <property type="evidence" value="ECO:0007669"/>
    <property type="project" value="UniProtKB-UniRule"/>
</dbReference>
<dbReference type="Ensembl" id="ENSSFOT00015025850.2">
    <property type="protein sequence ID" value="ENSSFOP00015025569.2"/>
    <property type="gene ID" value="ENSSFOG00015016272.2"/>
</dbReference>
<dbReference type="InterPro" id="IPR039808">
    <property type="entry name" value="Cadherin"/>
</dbReference>
<dbReference type="Pfam" id="PF08758">
    <property type="entry name" value="Cadherin_pro"/>
    <property type="match status" value="1"/>
</dbReference>
<dbReference type="GO" id="GO:0016477">
    <property type="term" value="P:cell migration"/>
    <property type="evidence" value="ECO:0007669"/>
    <property type="project" value="TreeGrafter"/>
</dbReference>
<dbReference type="GO" id="GO:0008013">
    <property type="term" value="F:beta-catenin binding"/>
    <property type="evidence" value="ECO:0007669"/>
    <property type="project" value="TreeGrafter"/>
</dbReference>
<dbReference type="PANTHER" id="PTHR24027">
    <property type="entry name" value="CADHERIN-23"/>
    <property type="match status" value="1"/>
</dbReference>
<dbReference type="CDD" id="cd11304">
    <property type="entry name" value="Cadherin_repeat"/>
    <property type="match status" value="1"/>
</dbReference>
<dbReference type="FunFam" id="2.60.40.60:FF:000191">
    <property type="entry name" value="Cadherin 1"/>
    <property type="match status" value="1"/>
</dbReference>
<keyword evidence="2" id="KW-1003">Cell membrane</keyword>
<keyword evidence="13" id="KW-1185">Reference proteome</keyword>
<dbReference type="PRINTS" id="PR00205">
    <property type="entry name" value="CADHERIN"/>
</dbReference>
<dbReference type="InterPro" id="IPR015919">
    <property type="entry name" value="Cadherin-like_sf"/>
</dbReference>
<keyword evidence="5" id="KW-0677">Repeat</keyword>
<dbReference type="PROSITE" id="PS50268">
    <property type="entry name" value="CADHERIN_2"/>
    <property type="match status" value="1"/>
</dbReference>
<evidence type="ECO:0000256" key="6">
    <source>
        <dbReference type="ARBA" id="ARBA00022837"/>
    </source>
</evidence>
<evidence type="ECO:0000256" key="9">
    <source>
        <dbReference type="ARBA" id="ARBA00023180"/>
    </source>
</evidence>
<proteinExistence type="predicted"/>
<evidence type="ECO:0000256" key="8">
    <source>
        <dbReference type="ARBA" id="ARBA00023136"/>
    </source>
</evidence>
<dbReference type="GO" id="GO:0005737">
    <property type="term" value="C:cytoplasm"/>
    <property type="evidence" value="ECO:0007669"/>
    <property type="project" value="TreeGrafter"/>
</dbReference>
<dbReference type="AlphaFoldDB" id="A0A8C9V538"/>
<dbReference type="Proteomes" id="UP000694397">
    <property type="component" value="Chromosome 11"/>
</dbReference>
<evidence type="ECO:0000313" key="13">
    <source>
        <dbReference type="Proteomes" id="UP000694397"/>
    </source>
</evidence>
<dbReference type="FunFam" id="2.60.40.60:FF:000022">
    <property type="entry name" value="Cadherin 2"/>
    <property type="match status" value="1"/>
</dbReference>
<keyword evidence="9" id="KW-0325">Glycoprotein</keyword>
<evidence type="ECO:0000256" key="4">
    <source>
        <dbReference type="ARBA" id="ARBA00022729"/>
    </source>
</evidence>
<evidence type="ECO:0000256" key="2">
    <source>
        <dbReference type="ARBA" id="ARBA00022475"/>
    </source>
</evidence>
<dbReference type="GO" id="GO:0005912">
    <property type="term" value="C:adherens junction"/>
    <property type="evidence" value="ECO:0007669"/>
    <property type="project" value="TreeGrafter"/>
</dbReference>
<keyword evidence="6 10" id="KW-0106">Calcium</keyword>
<evidence type="ECO:0000256" key="10">
    <source>
        <dbReference type="PROSITE-ProRule" id="PRU00043"/>
    </source>
</evidence>
<reference evidence="12 13" key="1">
    <citation type="submission" date="2019-04" db="EMBL/GenBank/DDBJ databases">
        <authorList>
            <consortium name="Wellcome Sanger Institute Data Sharing"/>
        </authorList>
    </citation>
    <scope>NUCLEOTIDE SEQUENCE [LARGE SCALE GENOMIC DNA]</scope>
</reference>
<dbReference type="SUPFAM" id="SSF49313">
    <property type="entry name" value="Cadherin-like"/>
    <property type="match status" value="3"/>
</dbReference>
<dbReference type="GO" id="GO:0000902">
    <property type="term" value="P:cell morphogenesis"/>
    <property type="evidence" value="ECO:0007669"/>
    <property type="project" value="TreeGrafter"/>
</dbReference>
<keyword evidence="8" id="KW-0472">Membrane</keyword>
<protein>
    <recommendedName>
        <fullName evidence="11">Cadherin domain-containing protein</fullName>
    </recommendedName>
</protein>
<dbReference type="SMART" id="SM01055">
    <property type="entry name" value="Cadherin_pro"/>
    <property type="match status" value="1"/>
</dbReference>
<dbReference type="Gene3D" id="2.60.40.60">
    <property type="entry name" value="Cadherins"/>
    <property type="match status" value="3"/>
</dbReference>
<evidence type="ECO:0000256" key="3">
    <source>
        <dbReference type="ARBA" id="ARBA00022723"/>
    </source>
</evidence>
<comment type="subcellular location">
    <subcellularLocation>
        <location evidence="1">Cell membrane</location>
    </subcellularLocation>
</comment>
<dbReference type="InterPro" id="IPR020894">
    <property type="entry name" value="Cadherin_CS"/>
</dbReference>
<organism evidence="12 13">
    <name type="scientific">Scleropages formosus</name>
    <name type="common">Asian bonytongue</name>
    <name type="synonym">Osteoglossum formosum</name>
    <dbReference type="NCBI Taxonomy" id="113540"/>
    <lineage>
        <taxon>Eukaryota</taxon>
        <taxon>Metazoa</taxon>
        <taxon>Chordata</taxon>
        <taxon>Craniata</taxon>
        <taxon>Vertebrata</taxon>
        <taxon>Euteleostomi</taxon>
        <taxon>Actinopterygii</taxon>
        <taxon>Neopterygii</taxon>
        <taxon>Teleostei</taxon>
        <taxon>Osteoglossocephala</taxon>
        <taxon>Osteoglossomorpha</taxon>
        <taxon>Osteoglossiformes</taxon>
        <taxon>Osteoglossidae</taxon>
        <taxon>Scleropages</taxon>
    </lineage>
</organism>
<name>A0A8C9V538_SCLFO</name>
<feature type="domain" description="Cadherin" evidence="11">
    <location>
        <begin position="199"/>
        <end position="314"/>
    </location>
</feature>
<dbReference type="GO" id="GO:0034332">
    <property type="term" value="P:adherens junction organization"/>
    <property type="evidence" value="ECO:0007669"/>
    <property type="project" value="TreeGrafter"/>
</dbReference>
<accession>A0A8C9V538</accession>
<dbReference type="GO" id="GO:0045296">
    <property type="term" value="F:cadherin binding"/>
    <property type="evidence" value="ECO:0007669"/>
    <property type="project" value="TreeGrafter"/>
</dbReference>
<dbReference type="PROSITE" id="PS00232">
    <property type="entry name" value="CADHERIN_1"/>
    <property type="match status" value="1"/>
</dbReference>
<keyword evidence="7" id="KW-0130">Cell adhesion</keyword>
<dbReference type="Pfam" id="PF00028">
    <property type="entry name" value="Cadherin"/>
    <property type="match status" value="2"/>
</dbReference>
<dbReference type="PANTHER" id="PTHR24027:SF319">
    <property type="entry name" value="CADHERIN-1"/>
    <property type="match status" value="1"/>
</dbReference>
<evidence type="ECO:0000256" key="5">
    <source>
        <dbReference type="ARBA" id="ARBA00022737"/>
    </source>
</evidence>
<reference evidence="12" key="3">
    <citation type="submission" date="2025-09" db="UniProtKB">
        <authorList>
            <consortium name="Ensembl"/>
        </authorList>
    </citation>
    <scope>IDENTIFICATION</scope>
</reference>